<accession>A0ABR0L339</accession>
<dbReference type="PANTHER" id="PTHR10957">
    <property type="entry name" value="RAP1 GTPASE-GDP DISSOCIATION STIMULATOR 1"/>
    <property type="match status" value="1"/>
</dbReference>
<feature type="region of interest" description="Disordered" evidence="1">
    <location>
        <begin position="1"/>
        <end position="61"/>
    </location>
</feature>
<dbReference type="Proteomes" id="UP001308179">
    <property type="component" value="Unassembled WGS sequence"/>
</dbReference>
<feature type="compositionally biased region" description="Polar residues" evidence="1">
    <location>
        <begin position="145"/>
        <end position="158"/>
    </location>
</feature>
<feature type="compositionally biased region" description="Polar residues" evidence="1">
    <location>
        <begin position="34"/>
        <end position="49"/>
    </location>
</feature>
<organism evidence="2 3">
    <name type="scientific">Rachicladosporium monterosium</name>
    <dbReference type="NCBI Taxonomy" id="1507873"/>
    <lineage>
        <taxon>Eukaryota</taxon>
        <taxon>Fungi</taxon>
        <taxon>Dikarya</taxon>
        <taxon>Ascomycota</taxon>
        <taxon>Pezizomycotina</taxon>
        <taxon>Dothideomycetes</taxon>
        <taxon>Dothideomycetidae</taxon>
        <taxon>Cladosporiales</taxon>
        <taxon>Cladosporiaceae</taxon>
        <taxon>Rachicladosporium</taxon>
    </lineage>
</organism>
<keyword evidence="3" id="KW-1185">Reference proteome</keyword>
<feature type="region of interest" description="Disordered" evidence="1">
    <location>
        <begin position="334"/>
        <end position="355"/>
    </location>
</feature>
<dbReference type="SUPFAM" id="SSF48371">
    <property type="entry name" value="ARM repeat"/>
    <property type="match status" value="1"/>
</dbReference>
<evidence type="ECO:0000256" key="1">
    <source>
        <dbReference type="SAM" id="MobiDB-lite"/>
    </source>
</evidence>
<dbReference type="InterPro" id="IPR016024">
    <property type="entry name" value="ARM-type_fold"/>
</dbReference>
<name>A0ABR0L339_9PEZI</name>
<evidence type="ECO:0000313" key="2">
    <source>
        <dbReference type="EMBL" id="KAK5142747.1"/>
    </source>
</evidence>
<feature type="compositionally biased region" description="Acidic residues" evidence="1">
    <location>
        <begin position="281"/>
        <end position="304"/>
    </location>
</feature>
<feature type="compositionally biased region" description="Low complexity" evidence="1">
    <location>
        <begin position="336"/>
        <end position="345"/>
    </location>
</feature>
<feature type="compositionally biased region" description="Basic and acidic residues" evidence="1">
    <location>
        <begin position="238"/>
        <end position="261"/>
    </location>
</feature>
<protein>
    <submittedName>
        <fullName evidence="2">Uncharacterized protein</fullName>
    </submittedName>
</protein>
<dbReference type="InterPro" id="IPR040144">
    <property type="entry name" value="RAP1GDS1"/>
</dbReference>
<proteinExistence type="predicted"/>
<gene>
    <name evidence="2" type="ORF">LTR32_004981</name>
</gene>
<evidence type="ECO:0000313" key="3">
    <source>
        <dbReference type="Proteomes" id="UP001308179"/>
    </source>
</evidence>
<feature type="compositionally biased region" description="Polar residues" evidence="1">
    <location>
        <begin position="262"/>
        <end position="275"/>
    </location>
</feature>
<sequence length="972" mass="106931">MAASNVSDDGPIAMPADEQSLAEGTELGLIMPAITSNHTASPTQQQMPHRQNVPPTIRRLSNPDTCIRQDAAPDPVRRRASSMSDFQHLKTRLKLLPFAAKAAPADPAITACSVRIAESPRLNTVYEHPGPQYGSRIVTGKGATKTAQTVSSGSSTYQMVWEEPVPSESSESDTTLIEPSEFPEDTDGDSLAGHGNRSPSPMGKVKTKLAAWSWAREQQVEAEDSEGGSRPVLSLMRVDTDRRRERSEDHPYAPPNTEKHSASSSARHSGPQTPHEQPEVIVEEEEDVQQADDEAEVDEEDDQPMELRFKSAFHRIRSLSMPASTDYLTVPGRMLHSTSPSSPTAPHAPPSGLPRAMSNLAAEEARFMSHRDSLDLNHHRIEREARMNQLLMTTRDSFVLAKTKYEAKYPKTAGGITYNRFGGLSTIPDASPPEEGREGFAALERRVEGGRRAVSEGAVKADGHIKWAGEKKVEKPRWYKARYMKGEGGVLNLVLLDEEEVEEALQSLQIGSDNAALSTLAEGSKAYPDVRARLATPDVLRTLVEAAECGLNDSLETTSAALRCIGNACVDNDVARDTIAGLGFSWAVLCLRHDNEEINWLTIKVLYNICSDHEAAQLQCYRDRVHVPLISLCGSPHALQSRDTGTLIDLLFWITGHKVTIQNNDTDLLLDESVLELLMLPYYYHNIATAEDFAILLEICLSFLRDPSVQRQVVKSGYVACVWQMFVGCEHRMGHCRAGEDAQETKELLKPLSTSLIWCLSDIAASEDFTQQYPPSSAFIERLLSLFASGVEEPGTKSKDAIEEAGLGARQLTKAHTIQNENASYLIERRSARSIAAACQIVGNMLRVLPPQDITPLVMTRKIHAKLWHILAEPDYADDDDDVPHSFAGFLVQLTRPSVEVRECLAEGVEAQDALRVLCEHKTPQIRQDGTRLLRALGKECPVNQGRFRSLAARMAGWSGGRTGMQVEAAPA</sequence>
<dbReference type="Gene3D" id="1.25.10.10">
    <property type="entry name" value="Leucine-rich Repeat Variant"/>
    <property type="match status" value="1"/>
</dbReference>
<feature type="region of interest" description="Disordered" evidence="1">
    <location>
        <begin position="144"/>
        <end position="204"/>
    </location>
</feature>
<dbReference type="InterPro" id="IPR011989">
    <property type="entry name" value="ARM-like"/>
</dbReference>
<dbReference type="EMBL" id="JAVRRR010000392">
    <property type="protein sequence ID" value="KAK5142747.1"/>
    <property type="molecule type" value="Genomic_DNA"/>
</dbReference>
<reference evidence="2 3" key="1">
    <citation type="submission" date="2023-08" db="EMBL/GenBank/DDBJ databases">
        <title>Black Yeasts Isolated from many extreme environments.</title>
        <authorList>
            <person name="Coleine C."/>
            <person name="Stajich J.E."/>
            <person name="Selbmann L."/>
        </authorList>
    </citation>
    <scope>NUCLEOTIDE SEQUENCE [LARGE SCALE GENOMIC DNA]</scope>
    <source>
        <strain evidence="2 3">CCFEE 5386</strain>
    </source>
</reference>
<comment type="caution">
    <text evidence="2">The sequence shown here is derived from an EMBL/GenBank/DDBJ whole genome shotgun (WGS) entry which is preliminary data.</text>
</comment>
<feature type="region of interest" description="Disordered" evidence="1">
    <location>
        <begin position="220"/>
        <end position="304"/>
    </location>
</feature>